<protein>
    <submittedName>
        <fullName evidence="1">Uncharacterized protein</fullName>
    </submittedName>
</protein>
<accession>A0ABR9M727</accession>
<evidence type="ECO:0000313" key="1">
    <source>
        <dbReference type="EMBL" id="MBE1588697.1"/>
    </source>
</evidence>
<dbReference type="Proteomes" id="UP000633509">
    <property type="component" value="Unassembled WGS sequence"/>
</dbReference>
<name>A0ABR9M727_9ACTN</name>
<organism evidence="1 2">
    <name type="scientific">Nonomuraea angiospora</name>
    <dbReference type="NCBI Taxonomy" id="46172"/>
    <lineage>
        <taxon>Bacteria</taxon>
        <taxon>Bacillati</taxon>
        <taxon>Actinomycetota</taxon>
        <taxon>Actinomycetes</taxon>
        <taxon>Streptosporangiales</taxon>
        <taxon>Streptosporangiaceae</taxon>
        <taxon>Nonomuraea</taxon>
    </lineage>
</organism>
<sequence>MSRAIYRKYVNDSSRLMDRYGLILPESKVCPMDK</sequence>
<reference evidence="1 2" key="1">
    <citation type="submission" date="2020-10" db="EMBL/GenBank/DDBJ databases">
        <title>Sequencing the genomes of 1000 actinobacteria strains.</title>
        <authorList>
            <person name="Klenk H.-P."/>
        </authorList>
    </citation>
    <scope>NUCLEOTIDE SEQUENCE [LARGE SCALE GENOMIC DNA]</scope>
    <source>
        <strain evidence="1 2">DSM 43173</strain>
    </source>
</reference>
<comment type="caution">
    <text evidence="1">The sequence shown here is derived from an EMBL/GenBank/DDBJ whole genome shotgun (WGS) entry which is preliminary data.</text>
</comment>
<dbReference type="EMBL" id="JADBEK010000001">
    <property type="protein sequence ID" value="MBE1588697.1"/>
    <property type="molecule type" value="Genomic_DNA"/>
</dbReference>
<keyword evidence="2" id="KW-1185">Reference proteome</keyword>
<gene>
    <name evidence="1" type="ORF">H4W80_006955</name>
</gene>
<proteinExistence type="predicted"/>
<evidence type="ECO:0000313" key="2">
    <source>
        <dbReference type="Proteomes" id="UP000633509"/>
    </source>
</evidence>